<dbReference type="EMBL" id="JADBDZ010000001">
    <property type="protein sequence ID" value="MBE1532562.1"/>
    <property type="molecule type" value="Genomic_DNA"/>
</dbReference>
<keyword evidence="2" id="KW-1185">Reference proteome</keyword>
<comment type="caution">
    <text evidence="1">The sequence shown here is derived from an EMBL/GenBank/DDBJ whole genome shotgun (WGS) entry which is preliminary data.</text>
</comment>
<organism evidence="1 2">
    <name type="scientific">Actinomadura algeriensis</name>
    <dbReference type="NCBI Taxonomy" id="1679523"/>
    <lineage>
        <taxon>Bacteria</taxon>
        <taxon>Bacillati</taxon>
        <taxon>Actinomycetota</taxon>
        <taxon>Actinomycetes</taxon>
        <taxon>Streptosporangiales</taxon>
        <taxon>Thermomonosporaceae</taxon>
        <taxon>Actinomadura</taxon>
    </lineage>
</organism>
<accession>A0ABR9JPV5</accession>
<proteinExistence type="predicted"/>
<dbReference type="Proteomes" id="UP000627838">
    <property type="component" value="Unassembled WGS sequence"/>
</dbReference>
<gene>
    <name evidence="1" type="ORF">H4W34_002395</name>
</gene>
<reference evidence="1 2" key="1">
    <citation type="submission" date="2020-10" db="EMBL/GenBank/DDBJ databases">
        <title>Sequencing the genomes of 1000 actinobacteria strains.</title>
        <authorList>
            <person name="Klenk H.-P."/>
        </authorList>
    </citation>
    <scope>NUCLEOTIDE SEQUENCE [LARGE SCALE GENOMIC DNA]</scope>
    <source>
        <strain evidence="1 2">DSM 46744</strain>
    </source>
</reference>
<evidence type="ECO:0000313" key="2">
    <source>
        <dbReference type="Proteomes" id="UP000627838"/>
    </source>
</evidence>
<evidence type="ECO:0000313" key="1">
    <source>
        <dbReference type="EMBL" id="MBE1532562.1"/>
    </source>
</evidence>
<name>A0ABR9JPV5_9ACTN</name>
<dbReference type="RefSeq" id="WP_192759234.1">
    <property type="nucleotide sequence ID" value="NZ_JADBDZ010000001.1"/>
</dbReference>
<protein>
    <submittedName>
        <fullName evidence="1">Uncharacterized protein</fullName>
    </submittedName>
</protein>
<sequence length="330" mass="37315">MYFVSRWREEVPFSKRVVTVAEATVLGWFRRGWSREDPQAWIDNELGGDVYGLDSIFEEVQKRSLPQPRSVDELRELLHEHLWVEGTDDFIRLGEHALRVRTDDDEVDLAYYFIEDEAAAASPDRLAFLLHDTWPLPTDAVASGVAFSPGVPVRTVRLAPPGPESVFSVRLCWESPDAHRNLDLAGALVFPGMALPDLAARLRDGDASAAHRWPHDARLLRALIAPEEDGIGPAMERYARLAEYAPSPAGIDQMLAHEAVHGEVLDMLRPRQSAASLTRLETHIAQVARYIDDFFGFDQWFLFDTRWAANHPNLARSLLRYAAHWDPYAV</sequence>